<dbReference type="GeneID" id="77951643"/>
<dbReference type="RefSeq" id="YP_010675320.1">
    <property type="nucleotide sequence ID" value="NC_071001.1"/>
</dbReference>
<accession>A0A7S9SWL5</accession>
<evidence type="ECO:0000259" key="1">
    <source>
        <dbReference type="Pfam" id="PF22262"/>
    </source>
</evidence>
<keyword evidence="3" id="KW-1185">Reference proteome</keyword>
<proteinExistence type="predicted"/>
<dbReference type="Pfam" id="PF22262">
    <property type="entry name" value="DUF6950"/>
    <property type="match status" value="1"/>
</dbReference>
<reference evidence="2 3" key="1">
    <citation type="submission" date="2020-10" db="EMBL/GenBank/DDBJ databases">
        <title>Novel bacteriophages targeting Providencia spp. as potential agents for phage therapy.</title>
        <authorList>
            <person name="Rakov C."/>
            <person name="Alkalay-Oren S."/>
            <person name="Coppenhagen-Glazer S."/>
            <person name="Hazan R."/>
        </authorList>
    </citation>
    <scope>NUCLEOTIDE SEQUENCE [LARGE SCALE GENOMIC DNA]</scope>
</reference>
<dbReference type="Proteomes" id="UP000594422">
    <property type="component" value="Segment"/>
</dbReference>
<name>A0A7S9SWL5_9CAUD</name>
<dbReference type="InterPro" id="IPR053802">
    <property type="entry name" value="DUF6950"/>
</dbReference>
<dbReference type="KEGG" id="vg:77951643"/>
<protein>
    <recommendedName>
        <fullName evidence="1">DUF6950 domain-containing protein</fullName>
    </recommendedName>
</protein>
<evidence type="ECO:0000313" key="2">
    <source>
        <dbReference type="EMBL" id="QPI18533.1"/>
    </source>
</evidence>
<feature type="domain" description="DUF6950" evidence="1">
    <location>
        <begin position="3"/>
        <end position="131"/>
    </location>
</feature>
<organism evidence="2 3">
    <name type="scientific">Providencia phage PSTCR7</name>
    <dbReference type="NCBI Taxonomy" id="2783549"/>
    <lineage>
        <taxon>Viruses</taxon>
        <taxon>Duplodnaviria</taxon>
        <taxon>Heunggongvirae</taxon>
        <taxon>Uroviricota</taxon>
        <taxon>Caudoviricetes</taxon>
        <taxon>Craquatrovirus</taxon>
        <taxon>Craquatrovirus PSTCR7</taxon>
    </lineage>
</organism>
<sequence length="138" mass="15563">MKKVQNYLEKLNELIKASMGTPFSWGVMDCCVFAAKAVDAQYGTEIEKDTHSYSTEIGANRFIKKHATSLETLIDNYLNPIEIGFAQRGDIVLFITDNGPTTGLMWLNGVWSTAPEGLQFFTDVNIIKAWREPKCHQQ</sequence>
<evidence type="ECO:0000313" key="3">
    <source>
        <dbReference type="Proteomes" id="UP000594422"/>
    </source>
</evidence>
<dbReference type="EMBL" id="MW057861">
    <property type="protein sequence ID" value="QPI18533.1"/>
    <property type="molecule type" value="Genomic_DNA"/>
</dbReference>